<reference evidence="3 4" key="1">
    <citation type="submission" date="2018-05" db="EMBL/GenBank/DDBJ databases">
        <title>Draft genome sequence of Scytalidium lignicola DSM 105466, a ubiquitous saprotrophic fungus.</title>
        <authorList>
            <person name="Buettner E."/>
            <person name="Gebauer A.M."/>
            <person name="Hofrichter M."/>
            <person name="Liers C."/>
            <person name="Kellner H."/>
        </authorList>
    </citation>
    <scope>NUCLEOTIDE SEQUENCE [LARGE SCALE GENOMIC DNA]</scope>
    <source>
        <strain evidence="3 4">DSM 105466</strain>
    </source>
</reference>
<sequence>MRLRIACEGYRGNLQWLHSHGRQGDDLGSWTQGQDADEPCRRHVIFPVGSRQAMSIELTRHFDAKYHLLNEVLDNLDRESLRLGDDITFDKTLNHGPFTVFRMQTPRSENEIEEDNGAERENLIENQGLLQEWCYDVDPTVDSQMREPIEGPVSGWADDNWRQISMTVEVQDRLELDLPPQSFDDDGGLQDNLQCADSVLEQYNDEAFHEPISWSGSSTDVFQLPPSSISRISSPPFPQILPKNAQFLLFHYLSQVSHTMSPRNIDSSTLMPWKTIHLPCAMNALGELSAFGITNYAKASLLHSLLAISAFHLDAKYRTPLTRSDKEQSYSGIDWGNVAQRYKQVAAMNLQKCLELESIRGTSKAKYKEMLMAVLSMVTIGVISGNTADSHSYLLKIEDIIRTYKSRGAKKSKKTAILHCIFSHIRIIDASTFIKPISPSTLIHSEAATDESTSPLGSQCDELVLSTVNLPDMLASPSDTEDQEEAIYGIPSTLLMLISQTSILADELDTFTIQHPHLAIPEDLARRAQLIENQVCAWEQEIIENSSSISSQLLTSLLSPSSSNENLPGEDGVRQISQSVSHAMYYALLVYFFRRIRHTNHILLQSYVERVVENLNAHDEAIKLFNLDAGGIVWPSFIVACEASSADLRRHTLECVYNAGSHGFRNYESAVSVVKEVWRRRDSGLSDATLTKQKRQKLCATAAKAKTTKVIKSESWDL</sequence>
<comment type="subcellular location">
    <subcellularLocation>
        <location evidence="1">Nucleus</location>
    </subcellularLocation>
</comment>
<dbReference type="OrthoDB" id="5089701at2759"/>
<evidence type="ECO:0008006" key="5">
    <source>
        <dbReference type="Google" id="ProtNLM"/>
    </source>
</evidence>
<evidence type="ECO:0000256" key="1">
    <source>
        <dbReference type="ARBA" id="ARBA00004123"/>
    </source>
</evidence>
<dbReference type="GO" id="GO:0005634">
    <property type="term" value="C:nucleus"/>
    <property type="evidence" value="ECO:0007669"/>
    <property type="project" value="UniProtKB-SubCell"/>
</dbReference>
<dbReference type="Proteomes" id="UP000258309">
    <property type="component" value="Unassembled WGS sequence"/>
</dbReference>
<comment type="caution">
    <text evidence="3">The sequence shown here is derived from an EMBL/GenBank/DDBJ whole genome shotgun (WGS) entry which is preliminary data.</text>
</comment>
<gene>
    <name evidence="3" type="ORF">B7463_g1497</name>
</gene>
<protein>
    <recommendedName>
        <fullName evidence="5">Arginine metabolism regulation protein II</fullName>
    </recommendedName>
</protein>
<evidence type="ECO:0000313" key="4">
    <source>
        <dbReference type="Proteomes" id="UP000258309"/>
    </source>
</evidence>
<dbReference type="InterPro" id="IPR021858">
    <property type="entry name" value="Fun_TF"/>
</dbReference>
<dbReference type="PANTHER" id="PTHR37534">
    <property type="entry name" value="TRANSCRIPTIONAL ACTIVATOR PROTEIN UGA3"/>
    <property type="match status" value="1"/>
</dbReference>
<proteinExistence type="predicted"/>
<organism evidence="3 4">
    <name type="scientific">Scytalidium lignicola</name>
    <name type="common">Hyphomycete</name>
    <dbReference type="NCBI Taxonomy" id="5539"/>
    <lineage>
        <taxon>Eukaryota</taxon>
        <taxon>Fungi</taxon>
        <taxon>Dikarya</taxon>
        <taxon>Ascomycota</taxon>
        <taxon>Pezizomycotina</taxon>
        <taxon>Leotiomycetes</taxon>
        <taxon>Leotiomycetes incertae sedis</taxon>
        <taxon>Scytalidium</taxon>
    </lineage>
</organism>
<dbReference type="PANTHER" id="PTHR37534:SF46">
    <property type="entry name" value="ZN(II)2CYS6 TRANSCRIPTION FACTOR (EUROFUNG)"/>
    <property type="match status" value="1"/>
</dbReference>
<accession>A0A3E2HNV0</accession>
<evidence type="ECO:0000313" key="3">
    <source>
        <dbReference type="EMBL" id="RFU34852.1"/>
    </source>
</evidence>
<keyword evidence="4" id="KW-1185">Reference proteome</keyword>
<evidence type="ECO:0000256" key="2">
    <source>
        <dbReference type="ARBA" id="ARBA00023242"/>
    </source>
</evidence>
<dbReference type="OMA" id="IFSHIRI"/>
<feature type="non-terminal residue" evidence="3">
    <location>
        <position position="1"/>
    </location>
</feature>
<name>A0A3E2HNV0_SCYLI</name>
<dbReference type="STRING" id="5539.A0A3E2HNV0"/>
<dbReference type="Pfam" id="PF11951">
    <property type="entry name" value="Fungal_trans_2"/>
    <property type="match status" value="1"/>
</dbReference>
<keyword evidence="2" id="KW-0539">Nucleus</keyword>
<dbReference type="EMBL" id="NCSJ02000015">
    <property type="protein sequence ID" value="RFU34852.1"/>
    <property type="molecule type" value="Genomic_DNA"/>
</dbReference>
<feature type="non-terminal residue" evidence="3">
    <location>
        <position position="718"/>
    </location>
</feature>
<dbReference type="AlphaFoldDB" id="A0A3E2HNV0"/>